<dbReference type="Gene3D" id="3.90.550.10">
    <property type="entry name" value="Spore Coat Polysaccharide Biosynthesis Protein SpsA, Chain A"/>
    <property type="match status" value="2"/>
</dbReference>
<dbReference type="Proteomes" id="UP000541610">
    <property type="component" value="Unassembled WGS sequence"/>
</dbReference>
<feature type="compositionally biased region" description="Basic residues" evidence="4">
    <location>
        <begin position="571"/>
        <end position="580"/>
    </location>
</feature>
<feature type="region of interest" description="Disordered" evidence="4">
    <location>
        <begin position="504"/>
        <end position="580"/>
    </location>
</feature>
<dbReference type="PROSITE" id="PS01295">
    <property type="entry name" value="ISPD"/>
    <property type="match status" value="1"/>
</dbReference>
<accession>A0A7J6P308</accession>
<dbReference type="Pfam" id="PF01128">
    <property type="entry name" value="IspD"/>
    <property type="match status" value="1"/>
</dbReference>
<dbReference type="GO" id="GO:0050518">
    <property type="term" value="F:2-C-methyl-D-erythritol 4-phosphate cytidylyltransferase activity"/>
    <property type="evidence" value="ECO:0007669"/>
    <property type="project" value="TreeGrafter"/>
</dbReference>
<dbReference type="PANTHER" id="PTHR32125:SF4">
    <property type="entry name" value="2-C-METHYL-D-ERYTHRITOL 4-PHOSPHATE CYTIDYLYLTRANSFERASE, CHLOROPLASTIC"/>
    <property type="match status" value="1"/>
</dbReference>
<dbReference type="PROSITE" id="PS50280">
    <property type="entry name" value="SET"/>
    <property type="match status" value="1"/>
</dbReference>
<dbReference type="OrthoDB" id="414267at2759"/>
<dbReference type="InterPro" id="IPR001214">
    <property type="entry name" value="SET_dom"/>
</dbReference>
<feature type="domain" description="SET" evidence="5">
    <location>
        <begin position="295"/>
        <end position="432"/>
    </location>
</feature>
<feature type="region of interest" description="Disordered" evidence="4">
    <location>
        <begin position="206"/>
        <end position="241"/>
    </location>
</feature>
<organism evidence="6 7">
    <name type="scientific">Perkinsus olseni</name>
    <name type="common">Perkinsus atlanticus</name>
    <dbReference type="NCBI Taxonomy" id="32597"/>
    <lineage>
        <taxon>Eukaryota</taxon>
        <taxon>Sar</taxon>
        <taxon>Alveolata</taxon>
        <taxon>Perkinsozoa</taxon>
        <taxon>Perkinsea</taxon>
        <taxon>Perkinsida</taxon>
        <taxon>Perkinsidae</taxon>
        <taxon>Perkinsus</taxon>
    </lineage>
</organism>
<dbReference type="SUPFAM" id="SSF53448">
    <property type="entry name" value="Nucleotide-diphospho-sugar transferases"/>
    <property type="match status" value="2"/>
</dbReference>
<feature type="compositionally biased region" description="Low complexity" evidence="4">
    <location>
        <begin position="717"/>
        <end position="735"/>
    </location>
</feature>
<dbReference type="Pfam" id="PF00856">
    <property type="entry name" value="SET"/>
    <property type="match status" value="1"/>
</dbReference>
<sequence length="1283" mass="143386">MTSSLDDEWESKYKILDKLYSDAGNHEDIVALVRDLSNVDKYGIRKLHSKWLDREWCGMNVRYGNDYRLLDGMREIIVESLMELSQWDDAIDIIILSLNDKDTPYSVLTQMNIHIMHCYVRQGQWEAAYRRLIATKQQQQGVSERGERGGGYNNAAGNVDGVMIGHKVRVDLEKSFGWNCHIAILQFENHHYAEALKAAEAAKKAITTPSTTSGGGGVKGSSNNNDDHHVPASLQPPSNPITTTDEPYFQRAWVNVIIAWCRGLEVSSSANFNKLKYVMEHEWQDVVDLDKYATDENAVNRITHFGRIRSVGCNGTFKEDEVKWLYDKLDHLCEDIRKDTRVGSCANAGMMYSKDLQDASLLLSFGRQQEYKPWELQIDADEVGNEARYANHADDPNAALVLRPQRGGGPLTRWLVATRDISPGEEVTTHYGPAYWDIIRTQQQHQHRPSDRDKGRRRRRRASMEKRDNDKFRRKTTCMDGGGGQGLMMVVVVMLLDHDDDDDTKDDDATLHDITLSPPPPLSDGNISLPYPAYTGAPPDDGFENDTGGEQQQHGGEGAGHGEHATAPTFGRKKRRRRRRRRHCEYYNGVMVMPHDRELPAHELLQYYCRDNNSSSTTPSVIHYSRIRDPMLRVVKCDKKHPAYPGRMLIALYPFPKGTTICIYGGIMRRYADKIMDVLNPSHYIISIDDNTLQFKPIQKEYPSFAPFSHARRVLGNEQQQQHQSSNNNDVGTGTTTTTCLSSIKDIKGLGPEITKLLLHRLSQPAWHPTIQDLKSKLTFPGGVPGVGGGGGPTTTTTLPNKSSIRAKNLLMAMKYLGPTQKPSILFKGMFIPPPPPLVLSYQQQEEDHNDEEGCSVVLRGPHGPDSSIILSCAAGGTQQQQRSTSHERLYMLARGKALLNRIIILLQERQQQQQHGKQAHHHHHHHTTVAAAAGDGGKGTRMMDNTTTTNNNNKVLPKQYIPLWDGRSSAIRAFDTFISHPLTRQIVIVCAKEFEPIFRDHINAKYGDKCVHDQQQGHLGGDAGLDEAAATAAADDDDDDRMIELIIPYISDTSNHHGTKEEEEEEPPMLRIGKLAAFSDGKYKDIPKRIVRIGFARPGPERQDSVRNGINALRYVIPSSSICIHDAARPLITREAITRTALEASRAGGAAVLAVKAKATIKKIITKGSEHGGGNGGPTNDESRMMIVESTPDRNTMWEAQTPQILPYGVLNDGLDIITQSSSSSPIEVTDDVSLVEILHNRGLYENINVAAAEGDYDNIKLTTPEDLIFCNSHIQQQEESR</sequence>
<dbReference type="InterPro" id="IPR046341">
    <property type="entry name" value="SET_dom_sf"/>
</dbReference>
<gene>
    <name evidence="6" type="ORF">FOZ60_017249</name>
</gene>
<dbReference type="PANTHER" id="PTHR32125">
    <property type="entry name" value="2-C-METHYL-D-ERYTHRITOL 4-PHOSPHATE CYTIDYLYLTRANSFERASE, CHLOROPLASTIC"/>
    <property type="match status" value="1"/>
</dbReference>
<dbReference type="GO" id="GO:0008299">
    <property type="term" value="P:isoprenoid biosynthetic process"/>
    <property type="evidence" value="ECO:0007669"/>
    <property type="project" value="InterPro"/>
</dbReference>
<comment type="similarity">
    <text evidence="1">Belongs to the IspD/TarI cytidylyltransferase family. IspD subfamily.</text>
</comment>
<dbReference type="SMART" id="SM00317">
    <property type="entry name" value="SET"/>
    <property type="match status" value="1"/>
</dbReference>
<keyword evidence="3" id="KW-0548">Nucleotidyltransferase</keyword>
<name>A0A7J6P308_PEROL</name>
<dbReference type="InterPro" id="IPR018294">
    <property type="entry name" value="ISPD_synthase_CS"/>
</dbReference>
<evidence type="ECO:0000313" key="7">
    <source>
        <dbReference type="Proteomes" id="UP000541610"/>
    </source>
</evidence>
<evidence type="ECO:0000256" key="2">
    <source>
        <dbReference type="ARBA" id="ARBA00022679"/>
    </source>
</evidence>
<reference evidence="6 7" key="1">
    <citation type="submission" date="2020-04" db="EMBL/GenBank/DDBJ databases">
        <title>Perkinsus olseni comparative genomics.</title>
        <authorList>
            <person name="Bogema D.R."/>
        </authorList>
    </citation>
    <scope>NUCLEOTIDE SEQUENCE [LARGE SCALE GENOMIC DNA]</scope>
    <source>
        <strain evidence="6">00978-12</strain>
    </source>
</reference>
<proteinExistence type="inferred from homology"/>
<feature type="compositionally biased region" description="Basic and acidic residues" evidence="4">
    <location>
        <begin position="462"/>
        <end position="471"/>
    </location>
</feature>
<feature type="region of interest" description="Disordered" evidence="4">
    <location>
        <begin position="440"/>
        <end position="480"/>
    </location>
</feature>
<dbReference type="SUPFAM" id="SSF82199">
    <property type="entry name" value="SET domain"/>
    <property type="match status" value="1"/>
</dbReference>
<keyword evidence="2" id="KW-0808">Transferase</keyword>
<feature type="region of interest" description="Disordered" evidence="4">
    <location>
        <begin position="715"/>
        <end position="735"/>
    </location>
</feature>
<dbReference type="InterPro" id="IPR050088">
    <property type="entry name" value="IspD/TarI_cytidylyltransf_bact"/>
</dbReference>
<feature type="compositionally biased region" description="Basic residues" evidence="4">
    <location>
        <begin position="918"/>
        <end position="928"/>
    </location>
</feature>
<evidence type="ECO:0000313" key="6">
    <source>
        <dbReference type="EMBL" id="KAF4690509.1"/>
    </source>
</evidence>
<dbReference type="Gene3D" id="2.170.270.10">
    <property type="entry name" value="SET domain"/>
    <property type="match status" value="1"/>
</dbReference>
<protein>
    <recommendedName>
        <fullName evidence="5">SET domain-containing protein</fullName>
    </recommendedName>
</protein>
<evidence type="ECO:0000259" key="5">
    <source>
        <dbReference type="PROSITE" id="PS50280"/>
    </source>
</evidence>
<evidence type="ECO:0000256" key="4">
    <source>
        <dbReference type="SAM" id="MobiDB-lite"/>
    </source>
</evidence>
<evidence type="ECO:0000256" key="1">
    <source>
        <dbReference type="ARBA" id="ARBA00009789"/>
    </source>
</evidence>
<comment type="caution">
    <text evidence="6">The sequence shown here is derived from an EMBL/GenBank/DDBJ whole genome shotgun (WGS) entry which is preliminary data.</text>
</comment>
<dbReference type="EMBL" id="JABANP010000097">
    <property type="protein sequence ID" value="KAF4690509.1"/>
    <property type="molecule type" value="Genomic_DNA"/>
</dbReference>
<feature type="region of interest" description="Disordered" evidence="4">
    <location>
        <begin position="911"/>
        <end position="952"/>
    </location>
</feature>
<dbReference type="InterPro" id="IPR029044">
    <property type="entry name" value="Nucleotide-diphossugar_trans"/>
</dbReference>
<evidence type="ECO:0000256" key="3">
    <source>
        <dbReference type="ARBA" id="ARBA00022695"/>
    </source>
</evidence>
<dbReference type="InterPro" id="IPR034683">
    <property type="entry name" value="IspD/TarI"/>
</dbReference>